<feature type="compositionally biased region" description="Basic and acidic residues" evidence="2">
    <location>
        <begin position="590"/>
        <end position="605"/>
    </location>
</feature>
<keyword evidence="4" id="KW-1185">Reference proteome</keyword>
<sequence>MSDTASSPMTARHGMSQLYLIQSGTYAWGELPLDGSVSFFGSNNRGKSTAINALQFFFLPNMMGSRFEKYSKDVTRKFYFPYDNSYILTQITTSSGPWVLGIVGKGAASGHRYQHFVYRGQFNKWHFFDERTPLKFADVRQRIAMTGEKVTLLDAKDVEVLISGGHGEVLKKTKANLGLVPVGGIRRYQVFKNLFVSLITQSEINAGMIKQSLLDVFSPQLSANDMAQGAINFHQKKEEVFAEYERLKREFDALGASSSDVEALRQSSLRREKAAGMVFALQNGIEKDYHQWNDDIKTRLNELGQVLASAQQTANELKQREQQARHTRDQKNREEARYIERINQHEKSARSFTELGEMYDINSVNADIEQLRTKEEKLSGQLGVASLGGSEDSLRKEMTRQEQRIEKLEAAMTADETLAALLSRHFSEYELLQLGKLMNEGLLMLPVTDDHPVLDLDNEQHLVEETRLLLSRIKDNTFEGEGYRIHLAELPQPRGLVQNKQDLQQQLEEEELRLNELDQRLSALLDHQEIKEELKQIRGTITRREGEVADWKRWQESIPEYESWVQHRAELKEEIQLLEEVIADLREQQEQLSRDNEQQRDEFSRKNQLKKQVSNQWSQLKNPGDGWPNLIKPSEDFSKRELEDRISLYREQWQIAHDATLKMQSLYANIRLRGYRAAESEPTEEAAWRKVLEDWEARPEAEQMLMNHRKTAILQLSSVLNDFLQDFLRLEREVNGFNRSISRRKVSNLKQFRIHLQPVQEIYDAIRYIVDTGQLLEETQPGLTFDAPALNNSIDEDKAMASTRIIASRISESLSLADIFTVSFEVEDANGELKRYDKIDDAGSTGTRSTLKLLTLMYLIRHMMDKKQAMNQRLLFTIDEIASVDSANARQLLESAEALGFTPLLTSVYAVDLARYGIDVVKAHTGIKRLQALVVNQDNWITLERKITGHDAAIEQKQTIESA</sequence>
<organism evidence="3 4">
    <name type="scientific">Parendozoicomonas callyspongiae</name>
    <dbReference type="NCBI Taxonomy" id="2942213"/>
    <lineage>
        <taxon>Bacteria</taxon>
        <taxon>Pseudomonadati</taxon>
        <taxon>Pseudomonadota</taxon>
        <taxon>Gammaproteobacteria</taxon>
        <taxon>Oceanospirillales</taxon>
        <taxon>Endozoicomonadaceae</taxon>
        <taxon>Parendozoicomonas</taxon>
    </lineage>
</organism>
<evidence type="ECO:0008006" key="5">
    <source>
        <dbReference type="Google" id="ProtNLM"/>
    </source>
</evidence>
<feature type="coiled-coil region" evidence="1">
    <location>
        <begin position="300"/>
        <end position="337"/>
    </location>
</feature>
<accession>A0ABT0PIX5</accession>
<feature type="coiled-coil region" evidence="1">
    <location>
        <begin position="497"/>
        <end position="527"/>
    </location>
</feature>
<gene>
    <name evidence="3" type="ORF">M3P05_15375</name>
</gene>
<evidence type="ECO:0000256" key="1">
    <source>
        <dbReference type="SAM" id="Coils"/>
    </source>
</evidence>
<dbReference type="Proteomes" id="UP001203338">
    <property type="component" value="Unassembled WGS sequence"/>
</dbReference>
<dbReference type="InterPro" id="IPR027417">
    <property type="entry name" value="P-loop_NTPase"/>
</dbReference>
<feature type="coiled-coil region" evidence="1">
    <location>
        <begin position="361"/>
        <end position="418"/>
    </location>
</feature>
<feature type="compositionally biased region" description="Polar residues" evidence="2">
    <location>
        <begin position="610"/>
        <end position="621"/>
    </location>
</feature>
<keyword evidence="1" id="KW-0175">Coiled coil</keyword>
<evidence type="ECO:0000313" key="4">
    <source>
        <dbReference type="Proteomes" id="UP001203338"/>
    </source>
</evidence>
<protein>
    <recommendedName>
        <fullName evidence="5">Chromosome segregation ATPase</fullName>
    </recommendedName>
</protein>
<dbReference type="RefSeq" id="WP_249700826.1">
    <property type="nucleotide sequence ID" value="NZ_JAMFLX010000023.1"/>
</dbReference>
<feature type="region of interest" description="Disordered" evidence="2">
    <location>
        <begin position="590"/>
        <end position="632"/>
    </location>
</feature>
<name>A0ABT0PIX5_9GAMM</name>
<proteinExistence type="predicted"/>
<evidence type="ECO:0000313" key="3">
    <source>
        <dbReference type="EMBL" id="MCL6271304.1"/>
    </source>
</evidence>
<evidence type="ECO:0000256" key="2">
    <source>
        <dbReference type="SAM" id="MobiDB-lite"/>
    </source>
</evidence>
<dbReference type="SUPFAM" id="SSF52540">
    <property type="entry name" value="P-loop containing nucleoside triphosphate hydrolases"/>
    <property type="match status" value="1"/>
</dbReference>
<dbReference type="EMBL" id="JAMFLX010000023">
    <property type="protein sequence ID" value="MCL6271304.1"/>
    <property type="molecule type" value="Genomic_DNA"/>
</dbReference>
<comment type="caution">
    <text evidence="3">The sequence shown here is derived from an EMBL/GenBank/DDBJ whole genome shotgun (WGS) entry which is preliminary data.</text>
</comment>
<reference evidence="3 4" key="1">
    <citation type="submission" date="2022-05" db="EMBL/GenBank/DDBJ databases">
        <authorList>
            <person name="Park J.-S."/>
        </authorList>
    </citation>
    <scope>NUCLEOTIDE SEQUENCE [LARGE SCALE GENOMIC DNA]</scope>
    <source>
        <strain evidence="3 4">2012CJ34-2</strain>
    </source>
</reference>